<feature type="transmembrane region" description="Helical" evidence="7">
    <location>
        <begin position="16"/>
        <end position="36"/>
    </location>
</feature>
<feature type="transmembrane region" description="Helical" evidence="7">
    <location>
        <begin position="148"/>
        <end position="168"/>
    </location>
</feature>
<feature type="domain" description="Fatty acid hydroxylase" evidence="8">
    <location>
        <begin position="94"/>
        <end position="231"/>
    </location>
</feature>
<keyword evidence="10" id="KW-1185">Reference proteome</keyword>
<dbReference type="InterPro" id="IPR051689">
    <property type="entry name" value="Sterol_desaturase/TMEM195"/>
</dbReference>
<dbReference type="AlphaFoldDB" id="A0A4Q9BGR4"/>
<dbReference type="PANTHER" id="PTHR21624:SF1">
    <property type="entry name" value="ALKYLGLYCEROL MONOOXYGENASE"/>
    <property type="match status" value="1"/>
</dbReference>
<gene>
    <name evidence="9" type="ORF">EWU20_01605</name>
</gene>
<evidence type="ECO:0000313" key="10">
    <source>
        <dbReference type="Proteomes" id="UP000293583"/>
    </source>
</evidence>
<protein>
    <submittedName>
        <fullName evidence="9">Sterol desaturase family protein</fullName>
    </submittedName>
</protein>
<dbReference type="Proteomes" id="UP000293583">
    <property type="component" value="Unassembled WGS sequence"/>
</dbReference>
<comment type="caution">
    <text evidence="9">The sequence shown here is derived from an EMBL/GenBank/DDBJ whole genome shotgun (WGS) entry which is preliminary data.</text>
</comment>
<keyword evidence="3 7" id="KW-1133">Transmembrane helix</keyword>
<evidence type="ECO:0000256" key="6">
    <source>
        <dbReference type="ARBA" id="ARBA00023136"/>
    </source>
</evidence>
<dbReference type="EMBL" id="SEWY01000001">
    <property type="protein sequence ID" value="TBH75297.1"/>
    <property type="molecule type" value="Genomic_DNA"/>
</dbReference>
<dbReference type="InterPro" id="IPR006694">
    <property type="entry name" value="Fatty_acid_hydroxylase"/>
</dbReference>
<dbReference type="RefSeq" id="WP_130895583.1">
    <property type="nucleotide sequence ID" value="NZ_CP049835.1"/>
</dbReference>
<dbReference type="GO" id="GO:0016020">
    <property type="term" value="C:membrane"/>
    <property type="evidence" value="ECO:0007669"/>
    <property type="project" value="GOC"/>
</dbReference>
<evidence type="ECO:0000256" key="1">
    <source>
        <dbReference type="ARBA" id="ARBA00004127"/>
    </source>
</evidence>
<dbReference type="GO" id="GO:0008610">
    <property type="term" value="P:lipid biosynthetic process"/>
    <property type="evidence" value="ECO:0007669"/>
    <property type="project" value="InterPro"/>
</dbReference>
<name>A0A4Q9BGR4_9BACT</name>
<dbReference type="OrthoDB" id="9770329at2"/>
<comment type="subcellular location">
    <subcellularLocation>
        <location evidence="1">Endomembrane system</location>
        <topology evidence="1">Multi-pass membrane protein</topology>
    </subcellularLocation>
</comment>
<dbReference type="GO" id="GO:0012505">
    <property type="term" value="C:endomembrane system"/>
    <property type="evidence" value="ECO:0007669"/>
    <property type="project" value="UniProtKB-SubCell"/>
</dbReference>
<keyword evidence="6 7" id="KW-0472">Membrane</keyword>
<evidence type="ECO:0000256" key="2">
    <source>
        <dbReference type="ARBA" id="ARBA00022692"/>
    </source>
</evidence>
<dbReference type="GO" id="GO:0006643">
    <property type="term" value="P:membrane lipid metabolic process"/>
    <property type="evidence" value="ECO:0007669"/>
    <property type="project" value="TreeGrafter"/>
</dbReference>
<evidence type="ECO:0000256" key="5">
    <source>
        <dbReference type="ARBA" id="ARBA00023098"/>
    </source>
</evidence>
<keyword evidence="4" id="KW-0560">Oxidoreductase</keyword>
<dbReference type="Pfam" id="PF04116">
    <property type="entry name" value="FA_hydroxylase"/>
    <property type="match status" value="1"/>
</dbReference>
<evidence type="ECO:0000256" key="7">
    <source>
        <dbReference type="SAM" id="Phobius"/>
    </source>
</evidence>
<evidence type="ECO:0000256" key="3">
    <source>
        <dbReference type="ARBA" id="ARBA00022989"/>
    </source>
</evidence>
<proteinExistence type="predicted"/>
<dbReference type="GO" id="GO:0005506">
    <property type="term" value="F:iron ion binding"/>
    <property type="evidence" value="ECO:0007669"/>
    <property type="project" value="InterPro"/>
</dbReference>
<evidence type="ECO:0000313" key="9">
    <source>
        <dbReference type="EMBL" id="TBH75297.1"/>
    </source>
</evidence>
<feature type="transmembrane region" description="Helical" evidence="7">
    <location>
        <begin position="48"/>
        <end position="70"/>
    </location>
</feature>
<evidence type="ECO:0000259" key="8">
    <source>
        <dbReference type="Pfam" id="PF04116"/>
    </source>
</evidence>
<organism evidence="9 10">
    <name type="scientific">Aquirufa antheringensis</name>
    <dbReference type="NCBI Taxonomy" id="2516559"/>
    <lineage>
        <taxon>Bacteria</taxon>
        <taxon>Pseudomonadati</taxon>
        <taxon>Bacteroidota</taxon>
        <taxon>Cytophagia</taxon>
        <taxon>Cytophagales</taxon>
        <taxon>Flectobacillaceae</taxon>
        <taxon>Aquirufa</taxon>
    </lineage>
</organism>
<sequence>MMIESYFATIPSAHRGLILAGGIMLFWLIETGIPLVNFKGNKWAHAKLNLFLTFTTIAINFPFAVLLVMASDWTTEANFGILHWFAMPSWAFLIVGLLLMDLVGAYLVHLIEHKIKVLWKFHMVHHADTQVDTTTANRHHPGESVIRAVFAILAILVCGAPMWIVFLYQSLSVVLSQFNHANIRLPLWLDTALSYVIISPNMHKVHHHFERPQTDSNYGNIFAFWDRLFGTFDATPMDKITYGLDVLENDKDQSFAYQLNLPFNQNIKTDE</sequence>
<reference evidence="9 10" key="1">
    <citation type="submission" date="2019-02" db="EMBL/GenBank/DDBJ databases">
        <title>Genome of a new Bacteroidetes strain.</title>
        <authorList>
            <person name="Pitt A."/>
        </authorList>
    </citation>
    <scope>NUCLEOTIDE SEQUENCE [LARGE SCALE GENOMIC DNA]</scope>
    <source>
        <strain evidence="9 10">103A-SOEBACH</strain>
    </source>
</reference>
<accession>A0A4Q9BGR4</accession>
<dbReference type="GO" id="GO:0050479">
    <property type="term" value="F:glyceryl-ether monooxygenase activity"/>
    <property type="evidence" value="ECO:0007669"/>
    <property type="project" value="TreeGrafter"/>
</dbReference>
<feature type="transmembrane region" description="Helical" evidence="7">
    <location>
        <begin position="90"/>
        <end position="111"/>
    </location>
</feature>
<dbReference type="PANTHER" id="PTHR21624">
    <property type="entry name" value="STEROL DESATURASE-RELATED PROTEIN"/>
    <property type="match status" value="1"/>
</dbReference>
<evidence type="ECO:0000256" key="4">
    <source>
        <dbReference type="ARBA" id="ARBA00023002"/>
    </source>
</evidence>
<keyword evidence="2 7" id="KW-0812">Transmembrane</keyword>
<keyword evidence="5" id="KW-0443">Lipid metabolism</keyword>